<evidence type="ECO:0000256" key="1">
    <source>
        <dbReference type="ARBA" id="ARBA00008511"/>
    </source>
</evidence>
<dbReference type="PANTHER" id="PTHR22997:SF0">
    <property type="entry name" value="PIH1 DOMAIN-CONTAINING PROTEIN 1"/>
    <property type="match status" value="1"/>
</dbReference>
<comment type="caution">
    <text evidence="3">The sequence shown here is derived from an EMBL/GenBank/DDBJ whole genome shotgun (WGS) entry which is preliminary data.</text>
</comment>
<protein>
    <submittedName>
        <fullName evidence="3">Pre-RNA processing PIH1/Nop17-domain-containing protein</fullName>
    </submittedName>
</protein>
<keyword evidence="4" id="KW-1185">Reference proteome</keyword>
<dbReference type="EMBL" id="JBCLYO010000001">
    <property type="protein sequence ID" value="KAL0095900.1"/>
    <property type="molecule type" value="Genomic_DNA"/>
</dbReference>
<evidence type="ECO:0000313" key="3">
    <source>
        <dbReference type="EMBL" id="KAL0095900.1"/>
    </source>
</evidence>
<dbReference type="InterPro" id="IPR012981">
    <property type="entry name" value="PIH1_N"/>
</dbReference>
<evidence type="ECO:0000313" key="4">
    <source>
        <dbReference type="Proteomes" id="UP001448207"/>
    </source>
</evidence>
<comment type="similarity">
    <text evidence="1">Belongs to the PIH1 family.</text>
</comment>
<feature type="domain" description="PIH1 N-terminal" evidence="2">
    <location>
        <begin position="31"/>
        <end position="181"/>
    </location>
</feature>
<dbReference type="PANTHER" id="PTHR22997">
    <property type="entry name" value="PIH1 DOMAIN-CONTAINING PROTEIN 1"/>
    <property type="match status" value="1"/>
</dbReference>
<name>A0ABR3BBV0_PHYBL</name>
<dbReference type="Pfam" id="PF08190">
    <property type="entry name" value="PIH1"/>
    <property type="match status" value="1"/>
</dbReference>
<evidence type="ECO:0000259" key="2">
    <source>
        <dbReference type="Pfam" id="PF08190"/>
    </source>
</evidence>
<accession>A0ABR3BBV0</accession>
<gene>
    <name evidence="3" type="ORF">J3Q64DRAFT_1000393</name>
</gene>
<organism evidence="3 4">
    <name type="scientific">Phycomyces blakesleeanus</name>
    <dbReference type="NCBI Taxonomy" id="4837"/>
    <lineage>
        <taxon>Eukaryota</taxon>
        <taxon>Fungi</taxon>
        <taxon>Fungi incertae sedis</taxon>
        <taxon>Mucoromycota</taxon>
        <taxon>Mucoromycotina</taxon>
        <taxon>Mucoromycetes</taxon>
        <taxon>Mucorales</taxon>
        <taxon>Phycomycetaceae</taxon>
        <taxon>Phycomyces</taxon>
    </lineage>
</organism>
<proteinExistence type="inferred from homology"/>
<dbReference type="Proteomes" id="UP001448207">
    <property type="component" value="Unassembled WGS sequence"/>
</dbReference>
<dbReference type="InterPro" id="IPR050734">
    <property type="entry name" value="PIH1/Kintoun_subfamily"/>
</dbReference>
<sequence length="286" mass="32012">MNQLASSFANDPKAMDRLASSALNNVTADDFDTVAVQPHPGFVCKTHIVNSKNPKHPVGKVVYINICHASEIPEPTLASEKDIQIALNGDPDSTYRVPLSMGQARTDKDNAGRLNLIMDSCFHTRAYIRAERDLEYRLYLLELSIEYVEDNENVVLSREFTMPNVISKGQIPKRILRLPKPSFISSLTIDKKKSELYLPWECKPRFSVFKGNTLIVVIPMPTVDTMLWTLDIEPNALIQTIQGKSSTITLPHTVDVTHVDNSAEFYKKSKDLVVRLTIVATNGGNE</sequence>
<reference evidence="3 4" key="1">
    <citation type="submission" date="2024-04" db="EMBL/GenBank/DDBJ databases">
        <title>Symmetric and asymmetric DNA N6-adenine methylation regulates different biological responses in Mucorales.</title>
        <authorList>
            <consortium name="Lawrence Berkeley National Laboratory"/>
            <person name="Lax C."/>
            <person name="Mondo S.J."/>
            <person name="Osorio-Concepcion M."/>
            <person name="Muszewska A."/>
            <person name="Corrochano-Luque M."/>
            <person name="Gutierrez G."/>
            <person name="Riley R."/>
            <person name="Lipzen A."/>
            <person name="Guo J."/>
            <person name="Hundley H."/>
            <person name="Amirebrahimi M."/>
            <person name="Ng V."/>
            <person name="Lorenzo-Gutierrez D."/>
            <person name="Binder U."/>
            <person name="Yang J."/>
            <person name="Song Y."/>
            <person name="Canovas D."/>
            <person name="Navarro E."/>
            <person name="Freitag M."/>
            <person name="Gabaldon T."/>
            <person name="Grigoriev I.V."/>
            <person name="Corrochano L.M."/>
            <person name="Nicolas F.E."/>
            <person name="Garre V."/>
        </authorList>
    </citation>
    <scope>NUCLEOTIDE SEQUENCE [LARGE SCALE GENOMIC DNA]</scope>
    <source>
        <strain evidence="3 4">L51</strain>
    </source>
</reference>